<dbReference type="Pfam" id="PF02566">
    <property type="entry name" value="OsmC"/>
    <property type="match status" value="1"/>
</dbReference>
<name>A0ABW4J9K8_9LACO</name>
<evidence type="ECO:0000256" key="1">
    <source>
        <dbReference type="ARBA" id="ARBA00007378"/>
    </source>
</evidence>
<dbReference type="InterPro" id="IPR019953">
    <property type="entry name" value="OHR"/>
</dbReference>
<comment type="similarity">
    <text evidence="1">Belongs to the OsmC/Ohr family.</text>
</comment>
<organism evidence="2 3">
    <name type="scientific">Agrilactobacillus yilanensis</name>
    <dbReference type="NCBI Taxonomy" id="2485997"/>
    <lineage>
        <taxon>Bacteria</taxon>
        <taxon>Bacillati</taxon>
        <taxon>Bacillota</taxon>
        <taxon>Bacilli</taxon>
        <taxon>Lactobacillales</taxon>
        <taxon>Lactobacillaceae</taxon>
        <taxon>Agrilactobacillus</taxon>
    </lineage>
</organism>
<keyword evidence="3" id="KW-1185">Reference proteome</keyword>
<evidence type="ECO:0000313" key="3">
    <source>
        <dbReference type="Proteomes" id="UP001597267"/>
    </source>
</evidence>
<dbReference type="RefSeq" id="WP_125715543.1">
    <property type="nucleotide sequence ID" value="NZ_JBHTOP010000022.1"/>
</dbReference>
<gene>
    <name evidence="2" type="ORF">ACFQ5M_08455</name>
</gene>
<dbReference type="InterPro" id="IPR036102">
    <property type="entry name" value="OsmC/Ohrsf"/>
</dbReference>
<dbReference type="SUPFAM" id="SSF82784">
    <property type="entry name" value="OsmC-like"/>
    <property type="match status" value="1"/>
</dbReference>
<comment type="caution">
    <text evidence="2">The sequence shown here is derived from an EMBL/GenBank/DDBJ whole genome shotgun (WGS) entry which is preliminary data.</text>
</comment>
<dbReference type="Proteomes" id="UP001597267">
    <property type="component" value="Unassembled WGS sequence"/>
</dbReference>
<proteinExistence type="inferred from homology"/>
<reference evidence="3" key="1">
    <citation type="journal article" date="2019" name="Int. J. Syst. Evol. Microbiol.">
        <title>The Global Catalogue of Microorganisms (GCM) 10K type strain sequencing project: providing services to taxonomists for standard genome sequencing and annotation.</title>
        <authorList>
            <consortium name="The Broad Institute Genomics Platform"/>
            <consortium name="The Broad Institute Genome Sequencing Center for Infectious Disease"/>
            <person name="Wu L."/>
            <person name="Ma J."/>
        </authorList>
    </citation>
    <scope>NUCLEOTIDE SEQUENCE [LARGE SCALE GENOMIC DNA]</scope>
    <source>
        <strain evidence="3">CCM 8896</strain>
    </source>
</reference>
<dbReference type="Gene3D" id="3.30.300.20">
    <property type="match status" value="1"/>
</dbReference>
<dbReference type="InterPro" id="IPR003718">
    <property type="entry name" value="OsmC/Ohr_fam"/>
</dbReference>
<dbReference type="EMBL" id="JBHTOP010000022">
    <property type="protein sequence ID" value="MFD1672125.1"/>
    <property type="molecule type" value="Genomic_DNA"/>
</dbReference>
<sequence>MAVSYEGMKKISVKTMVNDGGREGEAKAPNGSLAVRTSMADTPGTTTPEQLFAAGYASCFNGAMSFPTEADGKGDLKRTVRADVELFNGPGATDFKLKVQLIGHIDGLSAAETLKYMEAAHQICPYSKATVGNIEVELSAE</sequence>
<dbReference type="PANTHER" id="PTHR33797">
    <property type="entry name" value="ORGANIC HYDROPEROXIDE RESISTANCE PROTEIN-LIKE"/>
    <property type="match status" value="1"/>
</dbReference>
<dbReference type="PANTHER" id="PTHR33797:SF2">
    <property type="entry name" value="ORGANIC HYDROPEROXIDE RESISTANCE PROTEIN-LIKE"/>
    <property type="match status" value="1"/>
</dbReference>
<dbReference type="NCBIfam" id="TIGR03561">
    <property type="entry name" value="organ_hyd_perox"/>
    <property type="match status" value="1"/>
</dbReference>
<accession>A0ABW4J9K8</accession>
<dbReference type="InterPro" id="IPR015946">
    <property type="entry name" value="KH_dom-like_a/b"/>
</dbReference>
<evidence type="ECO:0000313" key="2">
    <source>
        <dbReference type="EMBL" id="MFD1672125.1"/>
    </source>
</evidence>
<protein>
    <submittedName>
        <fullName evidence="2">Ohr family peroxiredoxin</fullName>
    </submittedName>
</protein>